<keyword evidence="3" id="KW-1185">Reference proteome</keyword>
<dbReference type="EnsemblPlants" id="HORVU.MOREX.r3.1HG0049940.1">
    <property type="protein sequence ID" value="HORVU.MOREX.r3.1HG0049940.1"/>
    <property type="gene ID" value="HORVU.MOREX.r3.1HG0049940"/>
</dbReference>
<dbReference type="Proteomes" id="UP000011116">
    <property type="component" value="Chromosome 1H"/>
</dbReference>
<keyword evidence="1" id="KW-1133">Transmembrane helix</keyword>
<dbReference type="PANTHER" id="PTHR48124:SF1">
    <property type="entry name" value="ZINC FINGER GRF-TYPE DOMAIN-CONTAINING PROTEIN"/>
    <property type="match status" value="1"/>
</dbReference>
<dbReference type="Gramene" id="HORVU.MOREX.r3.1HG0049940.1">
    <property type="protein sequence ID" value="HORVU.MOREX.r3.1HG0049940.1"/>
    <property type="gene ID" value="HORVU.MOREX.r3.1HG0049940"/>
</dbReference>
<accession>A0A8I7B341</accession>
<dbReference type="PANTHER" id="PTHR48124">
    <property type="entry name" value="GRF-TYPE DOMAIN-CONTAINING PROTEIN"/>
    <property type="match status" value="1"/>
</dbReference>
<organism evidence="2 3">
    <name type="scientific">Hordeum vulgare subsp. vulgare</name>
    <name type="common">Domesticated barley</name>
    <dbReference type="NCBI Taxonomy" id="112509"/>
    <lineage>
        <taxon>Eukaryota</taxon>
        <taxon>Viridiplantae</taxon>
        <taxon>Streptophyta</taxon>
        <taxon>Embryophyta</taxon>
        <taxon>Tracheophyta</taxon>
        <taxon>Spermatophyta</taxon>
        <taxon>Magnoliopsida</taxon>
        <taxon>Liliopsida</taxon>
        <taxon>Poales</taxon>
        <taxon>Poaceae</taxon>
        <taxon>BOP clade</taxon>
        <taxon>Pooideae</taxon>
        <taxon>Triticodae</taxon>
        <taxon>Triticeae</taxon>
        <taxon>Hordeinae</taxon>
        <taxon>Hordeum</taxon>
    </lineage>
</organism>
<evidence type="ECO:0008006" key="4">
    <source>
        <dbReference type="Google" id="ProtNLM"/>
    </source>
</evidence>
<dbReference type="AlphaFoldDB" id="A0A8I7B341"/>
<evidence type="ECO:0000313" key="2">
    <source>
        <dbReference type="EnsemblPlants" id="HORVU.MOREX.r3.1HG0049940.1"/>
    </source>
</evidence>
<name>A0A8I7B341_HORVV</name>
<feature type="transmembrane region" description="Helical" evidence="1">
    <location>
        <begin position="138"/>
        <end position="160"/>
    </location>
</feature>
<keyword evidence="1" id="KW-0812">Transmembrane</keyword>
<evidence type="ECO:0000313" key="3">
    <source>
        <dbReference type="Proteomes" id="UP000011116"/>
    </source>
</evidence>
<reference evidence="3" key="1">
    <citation type="journal article" date="2012" name="Nature">
        <title>A physical, genetic and functional sequence assembly of the barley genome.</title>
        <authorList>
            <consortium name="The International Barley Genome Sequencing Consortium"/>
            <person name="Mayer K.F."/>
            <person name="Waugh R."/>
            <person name="Brown J.W."/>
            <person name="Schulman A."/>
            <person name="Langridge P."/>
            <person name="Platzer M."/>
            <person name="Fincher G.B."/>
            <person name="Muehlbauer G.J."/>
            <person name="Sato K."/>
            <person name="Close T.J."/>
            <person name="Wise R.P."/>
            <person name="Stein N."/>
        </authorList>
    </citation>
    <scope>NUCLEOTIDE SEQUENCE [LARGE SCALE GENOMIC DNA]</scope>
    <source>
        <strain evidence="3">cv. Morex</strain>
    </source>
</reference>
<protein>
    <recommendedName>
        <fullName evidence="4">Zinc finger GRF-type domain-containing protein</fullName>
    </recommendedName>
</protein>
<evidence type="ECO:0000256" key="1">
    <source>
        <dbReference type="SAM" id="Phobius"/>
    </source>
</evidence>
<proteinExistence type="predicted"/>
<reference evidence="2" key="2">
    <citation type="submission" date="2020-10" db="EMBL/GenBank/DDBJ databases">
        <authorList>
            <person name="Scholz U."/>
            <person name="Mascher M."/>
            <person name="Fiebig A."/>
        </authorList>
    </citation>
    <scope>NUCLEOTIDE SEQUENCE [LARGE SCALE GENOMIC DNA]</scope>
    <source>
        <strain evidence="2">cv. Morex</strain>
    </source>
</reference>
<sequence length="162" mass="18386">MSASSSSVSAIRRQALALRLAHCQTCKEKVRMYVSKTEKHDRRVFYKCQNHGVTCDFWRWELEYVEFLVDKHYLSGEAGVDAIGAAEEHREELLKAQELFYMNGSVSLGKKVLKNDSGNLMSWRQAASLMMLGKELVMLMKMLVAVVVLLGVAALVRIMLKK</sequence>
<reference evidence="2" key="3">
    <citation type="submission" date="2022-01" db="UniProtKB">
        <authorList>
            <consortium name="EnsemblPlants"/>
        </authorList>
    </citation>
    <scope>IDENTIFICATION</scope>
    <source>
        <strain evidence="2">subsp. vulgare</strain>
    </source>
</reference>
<keyword evidence="1" id="KW-0472">Membrane</keyword>